<dbReference type="SUPFAM" id="SSF51445">
    <property type="entry name" value="(Trans)glycosidases"/>
    <property type="match status" value="1"/>
</dbReference>
<feature type="domain" description="Glycoside hydrolase family 42 N-terminal" evidence="5">
    <location>
        <begin position="514"/>
        <end position="635"/>
    </location>
</feature>
<dbReference type="PANTHER" id="PTHR36447">
    <property type="entry name" value="BETA-GALACTOSIDASE GANA"/>
    <property type="match status" value="1"/>
</dbReference>
<dbReference type="Proteomes" id="UP000249134">
    <property type="component" value="Chromosome 1"/>
</dbReference>
<dbReference type="GO" id="GO:0046872">
    <property type="term" value="F:metal ion binding"/>
    <property type="evidence" value="ECO:0007669"/>
    <property type="project" value="UniProtKB-KW"/>
</dbReference>
<keyword evidence="3" id="KW-0862">Zinc</keyword>
<keyword evidence="7" id="KW-1185">Reference proteome</keyword>
<organism evidence="6 7">
    <name type="scientific">Lederbergia lenta</name>
    <name type="common">Bacillus lentus</name>
    <dbReference type="NCBI Taxonomy" id="1467"/>
    <lineage>
        <taxon>Bacteria</taxon>
        <taxon>Bacillati</taxon>
        <taxon>Bacillota</taxon>
        <taxon>Bacilli</taxon>
        <taxon>Bacillales</taxon>
        <taxon>Bacillaceae</taxon>
        <taxon>Lederbergia</taxon>
    </lineage>
</organism>
<dbReference type="STRING" id="1348624.GCA_001591545_00211"/>
<dbReference type="InterPro" id="IPR017853">
    <property type="entry name" value="GH"/>
</dbReference>
<dbReference type="Gene3D" id="3.20.20.80">
    <property type="entry name" value="Glycosidases"/>
    <property type="match status" value="1"/>
</dbReference>
<dbReference type="PANTHER" id="PTHR36447:SF2">
    <property type="entry name" value="BETA-GALACTOSIDASE YESZ"/>
    <property type="match status" value="1"/>
</dbReference>
<dbReference type="InterPro" id="IPR013529">
    <property type="entry name" value="Glyco_hydro_42_N"/>
</dbReference>
<gene>
    <name evidence="6" type="ORF">NCTC4824_01115</name>
</gene>
<sequence>MDTVVLFYDENFPYAGERPEKTYVEKMNKLFTLVAADELADTLKDPKITSFINLHGPYFPKQAWPTILQYLKKGKGIVHFGGIPFRIPCNLIDGQWQEEREQTAYHMQMNIHEALPVKTEQVELLQANHDIQLLNGFEELFTIEDTYNFILHVSKVSTIKGEMGSNGPMDARIYPLLKGFSPENREIAAPIVLMENYRGNFTGGRWVFINQQLKASFWQDKGIDFIEGAAGFVSSGVTEMWLKTNYATYEIGEQPVISLQYQSINSYEREWTYEITISKEGEVKYHHLFTATVDQYLNITKLYPDIVVEPGLFEIDCICTSDNQERIVMRQGFWGVDHALLAQGEALTCDRDYFRKGDKPFPIVGMTYMTSDVSRYFLYLPNPAVWDRDFAQMKKAGINYVRTGAWFAYRNMMFVDGHVNEEVLRALDAFILAAKKHDIYVTLCFFSFTPETWDGENPYLDPRSVEAQKRFIGTIIQRHQQTKNVNWDLINEPSMFDPANVFAGPRTNHDRFEKQAYQTWLQAKYESITKLQENWNMTAAELPSFSSINPPAPSEINSHIQNMASGKKGLKWLDYTLFTMEMHNQWAKELAATVKHYTPNQLVTVGQDEALAGQRPSAFFYEEVVDYTTNHSWWMMDQLLWDSIFTKTPNKPNLIQETGIMYVEQPNNIAKRSEEELRNILERKYAYAYSGAGAGAVQWIWNTNYFMDNVNESNIGTLRADGTEKPETNVSYDFGTFMKEVGHIFEKRELEDIAVIFPYSNDFSNRRMAFSATTKLTRVMAYELNIPFRALSEYHLEALRQDTPKLIIVPSAHNFQTAAFNELLNIVEEKGSVLLFTGPLNINEFWEKTNRAAHLVGETVTGNIRREEMMMLQNRAHSLSFPDLRIAEVMKEVPTASEKPNTVKEYAVGKGKLIWSPAPIELNERTEPLIALYNYAIDQAHISSHLEWVQGDYPGVYGRKLSLADADLFVFVSEFGDDTTVEITNPTNQASYEFILEAERSVLFATDKVGNIIGIYRKNEISIKTK</sequence>
<evidence type="ECO:0000259" key="5">
    <source>
        <dbReference type="Pfam" id="PF02449"/>
    </source>
</evidence>
<dbReference type="GO" id="GO:0004565">
    <property type="term" value="F:beta-galactosidase activity"/>
    <property type="evidence" value="ECO:0007669"/>
    <property type="project" value="InterPro"/>
</dbReference>
<accession>A0A2X4W830</accession>
<dbReference type="KEGG" id="blen:NCTC4824_01115"/>
<reference evidence="6 7" key="1">
    <citation type="submission" date="2018-06" db="EMBL/GenBank/DDBJ databases">
        <authorList>
            <consortium name="Pathogen Informatics"/>
            <person name="Doyle S."/>
        </authorList>
    </citation>
    <scope>NUCLEOTIDE SEQUENCE [LARGE SCALE GENOMIC DNA]</scope>
    <source>
        <strain evidence="6 7">NCTC4824</strain>
    </source>
</reference>
<dbReference type="RefSeq" id="WP_066136241.1">
    <property type="nucleotide sequence ID" value="NZ_CBCSGM010000001.1"/>
</dbReference>
<evidence type="ECO:0000313" key="6">
    <source>
        <dbReference type="EMBL" id="SQI53800.1"/>
    </source>
</evidence>
<evidence type="ECO:0000256" key="3">
    <source>
        <dbReference type="ARBA" id="ARBA00022833"/>
    </source>
</evidence>
<dbReference type="EMBL" id="LS483476">
    <property type="protein sequence ID" value="SQI53800.1"/>
    <property type="molecule type" value="Genomic_DNA"/>
</dbReference>
<keyword evidence="1" id="KW-0479">Metal-binding</keyword>
<dbReference type="AlphaFoldDB" id="A0A2X4W830"/>
<evidence type="ECO:0000256" key="1">
    <source>
        <dbReference type="ARBA" id="ARBA00022723"/>
    </source>
</evidence>
<evidence type="ECO:0000256" key="4">
    <source>
        <dbReference type="ARBA" id="ARBA00023295"/>
    </source>
</evidence>
<keyword evidence="2 6" id="KW-0378">Hydrolase</keyword>
<dbReference type="GO" id="GO:0009341">
    <property type="term" value="C:beta-galactosidase complex"/>
    <property type="evidence" value="ECO:0007669"/>
    <property type="project" value="InterPro"/>
</dbReference>
<dbReference type="Pfam" id="PF02449">
    <property type="entry name" value="Glyco_hydro_42"/>
    <property type="match status" value="1"/>
</dbReference>
<name>A0A2X4W830_LEDLE</name>
<dbReference type="GO" id="GO:0005975">
    <property type="term" value="P:carbohydrate metabolic process"/>
    <property type="evidence" value="ECO:0007669"/>
    <property type="project" value="InterPro"/>
</dbReference>
<evidence type="ECO:0000256" key="2">
    <source>
        <dbReference type="ARBA" id="ARBA00022801"/>
    </source>
</evidence>
<keyword evidence="4" id="KW-0326">Glycosidase</keyword>
<proteinExistence type="predicted"/>
<dbReference type="InterPro" id="IPR003476">
    <property type="entry name" value="Glyco_hydro_42"/>
</dbReference>
<evidence type="ECO:0000313" key="7">
    <source>
        <dbReference type="Proteomes" id="UP000249134"/>
    </source>
</evidence>
<protein>
    <submittedName>
        <fullName evidence="6">Glycoside hydrolase family protein</fullName>
    </submittedName>
</protein>